<dbReference type="GO" id="GO:0035870">
    <property type="term" value="F:dITP diphosphatase activity"/>
    <property type="evidence" value="ECO:0007669"/>
    <property type="project" value="UniProtKB-UniRule"/>
</dbReference>
<evidence type="ECO:0000256" key="2">
    <source>
        <dbReference type="ARBA" id="ARBA00011738"/>
    </source>
</evidence>
<keyword evidence="6 10" id="KW-0460">Magnesium</keyword>
<dbReference type="CDD" id="cd00515">
    <property type="entry name" value="HAM1"/>
    <property type="match status" value="1"/>
</dbReference>
<comment type="catalytic activity">
    <reaction evidence="8 10">
        <text>dITP + H2O = dIMP + diphosphate + H(+)</text>
        <dbReference type="Rhea" id="RHEA:28342"/>
        <dbReference type="ChEBI" id="CHEBI:15377"/>
        <dbReference type="ChEBI" id="CHEBI:15378"/>
        <dbReference type="ChEBI" id="CHEBI:33019"/>
        <dbReference type="ChEBI" id="CHEBI:61194"/>
        <dbReference type="ChEBI" id="CHEBI:61382"/>
        <dbReference type="EC" id="3.6.1.66"/>
    </reaction>
</comment>
<comment type="similarity">
    <text evidence="1 10 11">Belongs to the HAM1 NTPase family.</text>
</comment>
<evidence type="ECO:0000256" key="10">
    <source>
        <dbReference type="HAMAP-Rule" id="MF_01405"/>
    </source>
</evidence>
<dbReference type="GO" id="GO:0046872">
    <property type="term" value="F:metal ion binding"/>
    <property type="evidence" value="ECO:0007669"/>
    <property type="project" value="UniProtKB-KW"/>
</dbReference>
<accession>A0AA43RJJ7</accession>
<comment type="catalytic activity">
    <reaction evidence="9 10">
        <text>XTP + H2O = XMP + diphosphate + H(+)</text>
        <dbReference type="Rhea" id="RHEA:28610"/>
        <dbReference type="ChEBI" id="CHEBI:15377"/>
        <dbReference type="ChEBI" id="CHEBI:15378"/>
        <dbReference type="ChEBI" id="CHEBI:33019"/>
        <dbReference type="ChEBI" id="CHEBI:57464"/>
        <dbReference type="ChEBI" id="CHEBI:61314"/>
        <dbReference type="EC" id="3.6.1.66"/>
    </reaction>
</comment>
<keyword evidence="4 10" id="KW-0547">Nucleotide-binding</keyword>
<dbReference type="GO" id="GO:0009146">
    <property type="term" value="P:purine nucleoside triphosphate catabolic process"/>
    <property type="evidence" value="ECO:0007669"/>
    <property type="project" value="UniProtKB-UniRule"/>
</dbReference>
<keyword evidence="7 10" id="KW-0546">Nucleotide metabolism</keyword>
<feature type="binding site" evidence="10">
    <location>
        <position position="76"/>
    </location>
    <ligand>
        <name>substrate</name>
    </ligand>
</feature>
<dbReference type="Proteomes" id="UP001168575">
    <property type="component" value="Unassembled WGS sequence"/>
</dbReference>
<dbReference type="Pfam" id="PF01725">
    <property type="entry name" value="Ham1p_like"/>
    <property type="match status" value="1"/>
</dbReference>
<feature type="binding site" evidence="10">
    <location>
        <position position="183"/>
    </location>
    <ligand>
        <name>substrate</name>
    </ligand>
</feature>
<sequence length="203" mass="21967">MRRVIVATSNQHKAMELEEMLNLEDYSLETMADAGIQSDPVEDANTFVGNAQIKARAAHEICVAQGINACVLADDSGICVDALNGEPGVLSARYAGEGAGQPAINAKLFKNLEGVPFEERTAHFSCALVFIDEDGVETCVDGKVYGRVGFEAVGDFGFGYDPIFYPSEFNFEKSLGEVSAEEKNKISHRARACTALREQLCCE</sequence>
<evidence type="ECO:0000313" key="13">
    <source>
        <dbReference type="Proteomes" id="UP001168575"/>
    </source>
</evidence>
<dbReference type="GO" id="GO:0000166">
    <property type="term" value="F:nucleotide binding"/>
    <property type="evidence" value="ECO:0007669"/>
    <property type="project" value="UniProtKB-KW"/>
</dbReference>
<feature type="binding site" evidence="10">
    <location>
        <begin position="8"/>
        <end position="13"/>
    </location>
    <ligand>
        <name>substrate</name>
    </ligand>
</feature>
<feature type="binding site" evidence="10">
    <location>
        <begin position="158"/>
        <end position="161"/>
    </location>
    <ligand>
        <name>substrate</name>
    </ligand>
</feature>
<evidence type="ECO:0000256" key="6">
    <source>
        <dbReference type="ARBA" id="ARBA00022842"/>
    </source>
</evidence>
<comment type="function">
    <text evidence="10">Pyrophosphatase that catalyzes the hydrolysis of nucleoside triphosphates to their monophosphate derivatives, with a high preference for the non-canonical purine nucleotides XTP (xanthosine triphosphate), dITP (deoxyinosine triphosphate) and ITP. Seems to function as a house-cleaning enzyme that removes non-canonical purine nucleotides from the nucleotide pool, thus preventing their incorporation into DNA/RNA and avoiding chromosomal lesions.</text>
</comment>
<dbReference type="InterPro" id="IPR029001">
    <property type="entry name" value="ITPase-like_fam"/>
</dbReference>
<dbReference type="EC" id="3.6.1.66" evidence="10"/>
<evidence type="ECO:0000256" key="7">
    <source>
        <dbReference type="ARBA" id="ARBA00023080"/>
    </source>
</evidence>
<organism evidence="12 13">
    <name type="scientific">Phoenicibacter congonensis</name>
    <dbReference type="NCBI Taxonomy" id="1944646"/>
    <lineage>
        <taxon>Bacteria</taxon>
        <taxon>Bacillati</taxon>
        <taxon>Actinomycetota</taxon>
        <taxon>Coriobacteriia</taxon>
        <taxon>Eggerthellales</taxon>
        <taxon>Eggerthellaceae</taxon>
        <taxon>Phoenicibacter</taxon>
    </lineage>
</organism>
<evidence type="ECO:0000256" key="3">
    <source>
        <dbReference type="ARBA" id="ARBA00022723"/>
    </source>
</evidence>
<dbReference type="NCBIfam" id="TIGR00042">
    <property type="entry name" value="RdgB/HAM1 family non-canonical purine NTP pyrophosphatase"/>
    <property type="match status" value="1"/>
</dbReference>
<name>A0AA43RJJ7_9ACTN</name>
<evidence type="ECO:0000256" key="11">
    <source>
        <dbReference type="RuleBase" id="RU003781"/>
    </source>
</evidence>
<dbReference type="InterPro" id="IPR002637">
    <property type="entry name" value="RdgB/HAM1"/>
</dbReference>
<dbReference type="AlphaFoldDB" id="A0AA43RJJ7"/>
<dbReference type="GO" id="GO:0036222">
    <property type="term" value="F:XTP diphosphatase activity"/>
    <property type="evidence" value="ECO:0007669"/>
    <property type="project" value="UniProtKB-UniRule"/>
</dbReference>
<protein>
    <recommendedName>
        <fullName evidence="10">dITP/XTP pyrophosphatase</fullName>
        <ecNumber evidence="10">3.6.1.66</ecNumber>
    </recommendedName>
    <alternativeName>
        <fullName evidence="10">Non-canonical purine NTP pyrophosphatase</fullName>
    </alternativeName>
    <alternativeName>
        <fullName evidence="10">Non-standard purine NTP pyrophosphatase</fullName>
    </alternativeName>
    <alternativeName>
        <fullName evidence="10">Nucleoside-triphosphate diphosphatase</fullName>
    </alternativeName>
    <alternativeName>
        <fullName evidence="10">Nucleoside-triphosphate pyrophosphatase</fullName>
        <shortName evidence="10">NTPase</shortName>
    </alternativeName>
</protein>
<dbReference type="SUPFAM" id="SSF52972">
    <property type="entry name" value="ITPase-like"/>
    <property type="match status" value="1"/>
</dbReference>
<evidence type="ECO:0000256" key="9">
    <source>
        <dbReference type="ARBA" id="ARBA00052017"/>
    </source>
</evidence>
<feature type="binding site" evidence="10">
    <location>
        <begin position="188"/>
        <end position="189"/>
    </location>
    <ligand>
        <name>substrate</name>
    </ligand>
</feature>
<dbReference type="GO" id="GO:0017111">
    <property type="term" value="F:ribonucleoside triphosphate phosphatase activity"/>
    <property type="evidence" value="ECO:0007669"/>
    <property type="project" value="InterPro"/>
</dbReference>
<evidence type="ECO:0000256" key="4">
    <source>
        <dbReference type="ARBA" id="ARBA00022741"/>
    </source>
</evidence>
<evidence type="ECO:0000313" key="12">
    <source>
        <dbReference type="EMBL" id="MDO4842011.1"/>
    </source>
</evidence>
<keyword evidence="5 10" id="KW-0378">Hydrolase</keyword>
<dbReference type="PANTHER" id="PTHR11067">
    <property type="entry name" value="INOSINE TRIPHOSPHATE PYROPHOSPHATASE/HAM1 PROTEIN"/>
    <property type="match status" value="1"/>
</dbReference>
<dbReference type="FunFam" id="3.90.950.10:FF:000001">
    <property type="entry name" value="dITP/XTP pyrophosphatase"/>
    <property type="match status" value="1"/>
</dbReference>
<evidence type="ECO:0000256" key="5">
    <source>
        <dbReference type="ARBA" id="ARBA00022801"/>
    </source>
</evidence>
<comment type="subunit">
    <text evidence="2 10">Homodimer.</text>
</comment>
<dbReference type="GO" id="GO:0005829">
    <property type="term" value="C:cytosol"/>
    <property type="evidence" value="ECO:0007669"/>
    <property type="project" value="TreeGrafter"/>
</dbReference>
<reference evidence="12" key="1">
    <citation type="submission" date="2023-07" db="EMBL/GenBank/DDBJ databases">
        <title>Between Cages and Wild: Unraveling the Impact of Captivity on Animal Microbiomes and Antimicrobial Resistance.</title>
        <authorList>
            <person name="Schmartz G.P."/>
            <person name="Rehner J."/>
            <person name="Schuff M.J."/>
            <person name="Becker S.L."/>
            <person name="Kravczyk M."/>
            <person name="Gurevich A."/>
            <person name="Francke R."/>
            <person name="Mueller R."/>
            <person name="Keller V."/>
            <person name="Keller A."/>
        </authorList>
    </citation>
    <scope>NUCLEOTIDE SEQUENCE</scope>
    <source>
        <strain evidence="12">S12M_St_49</strain>
    </source>
</reference>
<dbReference type="Gene3D" id="3.90.950.10">
    <property type="match status" value="1"/>
</dbReference>
<proteinExistence type="inferred from homology"/>
<dbReference type="InterPro" id="IPR020922">
    <property type="entry name" value="dITP/XTP_pyrophosphatase"/>
</dbReference>
<dbReference type="EMBL" id="JAUMVS010000077">
    <property type="protein sequence ID" value="MDO4842011.1"/>
    <property type="molecule type" value="Genomic_DNA"/>
</dbReference>
<keyword evidence="13" id="KW-1185">Reference proteome</keyword>
<feature type="active site" description="Proton acceptor" evidence="10">
    <location>
        <position position="75"/>
    </location>
</feature>
<comment type="caution">
    <text evidence="10">Lacks conserved residue(s) required for the propagation of feature annotation.</text>
</comment>
<keyword evidence="3 10" id="KW-0479">Metal-binding</keyword>
<evidence type="ECO:0000256" key="1">
    <source>
        <dbReference type="ARBA" id="ARBA00008023"/>
    </source>
</evidence>
<dbReference type="GO" id="GO:0009117">
    <property type="term" value="P:nucleotide metabolic process"/>
    <property type="evidence" value="ECO:0007669"/>
    <property type="project" value="UniProtKB-KW"/>
</dbReference>
<dbReference type="PANTHER" id="PTHR11067:SF9">
    <property type="entry name" value="INOSINE TRIPHOSPHATE PYROPHOSPHATASE"/>
    <property type="match status" value="1"/>
</dbReference>
<dbReference type="GO" id="GO:0036220">
    <property type="term" value="F:ITP diphosphatase activity"/>
    <property type="evidence" value="ECO:0007669"/>
    <property type="project" value="UniProtKB-UniRule"/>
</dbReference>
<feature type="binding site" evidence="10">
    <location>
        <position position="75"/>
    </location>
    <ligand>
        <name>Mg(2+)</name>
        <dbReference type="ChEBI" id="CHEBI:18420"/>
    </ligand>
</feature>
<comment type="caution">
    <text evidence="12">The sequence shown here is derived from an EMBL/GenBank/DDBJ whole genome shotgun (WGS) entry which is preliminary data.</text>
</comment>
<comment type="cofactor">
    <cofactor evidence="10">
        <name>Mg(2+)</name>
        <dbReference type="ChEBI" id="CHEBI:18420"/>
    </cofactor>
    <text evidence="10">Binds 1 Mg(2+) ion per subunit.</text>
</comment>
<gene>
    <name evidence="12" type="primary">rdgB</name>
    <name evidence="12" type="ORF">Q3982_04965</name>
</gene>
<evidence type="ECO:0000256" key="8">
    <source>
        <dbReference type="ARBA" id="ARBA00051875"/>
    </source>
</evidence>
<dbReference type="HAMAP" id="MF_01405">
    <property type="entry name" value="Non_canon_purine_NTPase"/>
    <property type="match status" value="1"/>
</dbReference>
<comment type="catalytic activity">
    <reaction evidence="10">
        <text>ITP + H2O = IMP + diphosphate + H(+)</text>
        <dbReference type="Rhea" id="RHEA:29399"/>
        <dbReference type="ChEBI" id="CHEBI:15377"/>
        <dbReference type="ChEBI" id="CHEBI:15378"/>
        <dbReference type="ChEBI" id="CHEBI:33019"/>
        <dbReference type="ChEBI" id="CHEBI:58053"/>
        <dbReference type="ChEBI" id="CHEBI:61402"/>
        <dbReference type="EC" id="3.6.1.66"/>
    </reaction>
</comment>